<reference evidence="2" key="1">
    <citation type="journal article" date="2012" name="Science">
        <title>The Paleozoic origin of enzymatic lignin decomposition reconstructed from 31 fungal genomes.</title>
        <authorList>
            <person name="Floudas D."/>
            <person name="Binder M."/>
            <person name="Riley R."/>
            <person name="Barry K."/>
            <person name="Blanchette R.A."/>
            <person name="Henrissat B."/>
            <person name="Martinez A.T."/>
            <person name="Otillar R."/>
            <person name="Spatafora J.W."/>
            <person name="Yadav J.S."/>
            <person name="Aerts A."/>
            <person name="Benoit I."/>
            <person name="Boyd A."/>
            <person name="Carlson A."/>
            <person name="Copeland A."/>
            <person name="Coutinho P.M."/>
            <person name="de Vries R.P."/>
            <person name="Ferreira P."/>
            <person name="Findley K."/>
            <person name="Foster B."/>
            <person name="Gaskell J."/>
            <person name="Glotzer D."/>
            <person name="Gorecki P."/>
            <person name="Heitman J."/>
            <person name="Hesse C."/>
            <person name="Hori C."/>
            <person name="Igarashi K."/>
            <person name="Jurgens J.A."/>
            <person name="Kallen N."/>
            <person name="Kersten P."/>
            <person name="Kohler A."/>
            <person name="Kuees U."/>
            <person name="Kumar T.K.A."/>
            <person name="Kuo A."/>
            <person name="LaButti K."/>
            <person name="Larrondo L.F."/>
            <person name="Lindquist E."/>
            <person name="Ling A."/>
            <person name="Lombard V."/>
            <person name="Lucas S."/>
            <person name="Lundell T."/>
            <person name="Martin R."/>
            <person name="McLaughlin D.J."/>
            <person name="Morgenstern I."/>
            <person name="Morin E."/>
            <person name="Murat C."/>
            <person name="Nagy L.G."/>
            <person name="Nolan M."/>
            <person name="Ohm R.A."/>
            <person name="Patyshakuliyeva A."/>
            <person name="Rokas A."/>
            <person name="Ruiz-Duenas F.J."/>
            <person name="Sabat G."/>
            <person name="Salamov A."/>
            <person name="Samejima M."/>
            <person name="Schmutz J."/>
            <person name="Slot J.C."/>
            <person name="St John F."/>
            <person name="Stenlid J."/>
            <person name="Sun H."/>
            <person name="Sun S."/>
            <person name="Syed K."/>
            <person name="Tsang A."/>
            <person name="Wiebenga A."/>
            <person name="Young D."/>
            <person name="Pisabarro A."/>
            <person name="Eastwood D.C."/>
            <person name="Martin F."/>
            <person name="Cullen D."/>
            <person name="Grigoriev I.V."/>
            <person name="Hibbett D.S."/>
        </authorList>
    </citation>
    <scope>NUCLEOTIDE SEQUENCE [LARGE SCALE GENOMIC DNA]</scope>
    <source>
        <strain evidence="2">TFB10046</strain>
    </source>
</reference>
<dbReference type="PANTHER" id="PTHR21054:SF2">
    <property type="entry name" value="MIP04191P"/>
    <property type="match status" value="1"/>
</dbReference>
<keyword evidence="2" id="KW-1185">Reference proteome</keyword>
<dbReference type="Pfam" id="PF12044">
    <property type="entry name" value="Metallopep"/>
    <property type="match status" value="1"/>
</dbReference>
<dbReference type="InterPro" id="IPR021917">
    <property type="entry name" value="Unchr_Zn-peptidase-like"/>
</dbReference>
<dbReference type="PANTHER" id="PTHR21054">
    <property type="entry name" value="ZINC METALLOPROTEINASE-RELATED"/>
    <property type="match status" value="1"/>
</dbReference>
<dbReference type="EMBL" id="JH688661">
    <property type="protein sequence ID" value="EJD32777.1"/>
    <property type="molecule type" value="Genomic_DNA"/>
</dbReference>
<sequence length="736" mass="80738">MTHTAPGFAIHNLDDGETVHQRCVLLKGRVFGDEDYITVSTADTHGASTFPDQTWPVCASHFKALLMLSPGANVVTLANGSVKHSLKVNYLPLLQYPPLLLAIMVAKDSPLLMDCPPHKARGISSAHSDLDAAIAKLRMAAYMWQALTAEDLRSKGLGRRSFRLEEEWAVDTVSRDFAQAALEGPMFARNSESIHMRSTAKVHVIRSDKTVKELRDPQVAQQNQNANQRDKLYDYFKAALLEHGGPFDATAQPTVAGLILDSHYSPQQNLILAHAALGGAGDKRSPALGIFGSHTTWAWPRFIEEVTSCLLDTTPSGSRVGNDNEECGTGWQACAVGQGAFLHEVGHAFGCPHTAGIMSRGYAHDWPKVFLPRTSPGVLPRGTLTAVTPVVDGETPNDAVWDLRDALNFTFLRHFRLPSDVRSLSASAASAFPVVEVQHENGVNLRLVIRPHDGVGIARVSFRGAHEEQPTIAAPATSPIEYSFDELERRFGRTETVELKVLGMNGKERIITDVWAMLSRLSFVRVPGTSVVLQKRSVKSRDLEQNENNSSRKYWQWAAMLKTRGSDGKLYRATALDMRVGCILDGGVLFYANGTKVNLGPRWGRGGWERNFGGHASQKIDLPEGVDIAKVEVCGGFELEGYRTHLANGTFGGDRDWDERDKEFMEVLEAGPDERIVGFFGRSDWGRGFEGVQELGIITAPKNAELPDSVYDLPELKNTDGGLGPVSLDVYPGFLY</sequence>
<name>J0D2D1_AURST</name>
<evidence type="ECO:0008006" key="3">
    <source>
        <dbReference type="Google" id="ProtNLM"/>
    </source>
</evidence>
<dbReference type="InParanoid" id="J0D2D1"/>
<dbReference type="FunCoup" id="J0D2D1">
    <property type="interactions" value="2"/>
</dbReference>
<accession>J0D2D1</accession>
<dbReference type="eggNOG" id="KOG4525">
    <property type="taxonomic scope" value="Eukaryota"/>
</dbReference>
<evidence type="ECO:0000313" key="1">
    <source>
        <dbReference type="EMBL" id="EJD32777.1"/>
    </source>
</evidence>
<dbReference type="OrthoDB" id="74460at2759"/>
<dbReference type="InterPro" id="IPR053002">
    <property type="entry name" value="Metalloproteinase_M10B"/>
</dbReference>
<dbReference type="SUPFAM" id="SSF55486">
    <property type="entry name" value="Metalloproteases ('zincins'), catalytic domain"/>
    <property type="match status" value="1"/>
</dbReference>
<gene>
    <name evidence="1" type="ORF">AURDEDRAFT_77464</name>
</gene>
<protein>
    <recommendedName>
        <fullName evidence="3">Jacalin-type lectin domain-containing protein</fullName>
    </recommendedName>
</protein>
<dbReference type="AlphaFoldDB" id="J0D2D1"/>
<dbReference type="KEGG" id="adl:AURDEDRAFT_77464"/>
<evidence type="ECO:0000313" key="2">
    <source>
        <dbReference type="Proteomes" id="UP000006514"/>
    </source>
</evidence>
<organism evidence="1 2">
    <name type="scientific">Auricularia subglabra (strain TFB-10046 / SS5)</name>
    <name type="common">White-rot fungus</name>
    <name type="synonym">Auricularia delicata (strain TFB10046)</name>
    <dbReference type="NCBI Taxonomy" id="717982"/>
    <lineage>
        <taxon>Eukaryota</taxon>
        <taxon>Fungi</taxon>
        <taxon>Dikarya</taxon>
        <taxon>Basidiomycota</taxon>
        <taxon>Agaricomycotina</taxon>
        <taxon>Agaricomycetes</taxon>
        <taxon>Auriculariales</taxon>
        <taxon>Auriculariaceae</taxon>
        <taxon>Auricularia</taxon>
    </lineage>
</organism>
<dbReference type="OMA" id="NDNGECA"/>
<dbReference type="GO" id="GO:0005737">
    <property type="term" value="C:cytoplasm"/>
    <property type="evidence" value="ECO:0007669"/>
    <property type="project" value="TreeGrafter"/>
</dbReference>
<dbReference type="Proteomes" id="UP000006514">
    <property type="component" value="Unassembled WGS sequence"/>
</dbReference>
<proteinExistence type="predicted"/>